<gene>
    <name evidence="1" type="ORF">CEXT_293191</name>
</gene>
<proteinExistence type="predicted"/>
<protein>
    <submittedName>
        <fullName evidence="1">Uncharacterized protein</fullName>
    </submittedName>
</protein>
<evidence type="ECO:0000313" key="2">
    <source>
        <dbReference type="Proteomes" id="UP001054945"/>
    </source>
</evidence>
<name>A0AAV4T284_CAEEX</name>
<dbReference type="Proteomes" id="UP001054945">
    <property type="component" value="Unassembled WGS sequence"/>
</dbReference>
<reference evidence="1 2" key="1">
    <citation type="submission" date="2021-06" db="EMBL/GenBank/DDBJ databases">
        <title>Caerostris extrusa draft genome.</title>
        <authorList>
            <person name="Kono N."/>
            <person name="Arakawa K."/>
        </authorList>
    </citation>
    <scope>NUCLEOTIDE SEQUENCE [LARGE SCALE GENOMIC DNA]</scope>
</reference>
<evidence type="ECO:0000313" key="1">
    <source>
        <dbReference type="EMBL" id="GIY39809.1"/>
    </source>
</evidence>
<accession>A0AAV4T284</accession>
<dbReference type="AlphaFoldDB" id="A0AAV4T284"/>
<sequence length="95" mass="10919">MQIDRVSHLAIIAFHILRYRIPYSYPQTIHIIFALEQSQSISARFIFNSSFVCSCARSTRYHLLPYRQKSAAVVASAFFCPPFIHSNGRINEPLS</sequence>
<keyword evidence="2" id="KW-1185">Reference proteome</keyword>
<organism evidence="1 2">
    <name type="scientific">Caerostris extrusa</name>
    <name type="common">Bark spider</name>
    <name type="synonym">Caerostris bankana</name>
    <dbReference type="NCBI Taxonomy" id="172846"/>
    <lineage>
        <taxon>Eukaryota</taxon>
        <taxon>Metazoa</taxon>
        <taxon>Ecdysozoa</taxon>
        <taxon>Arthropoda</taxon>
        <taxon>Chelicerata</taxon>
        <taxon>Arachnida</taxon>
        <taxon>Araneae</taxon>
        <taxon>Araneomorphae</taxon>
        <taxon>Entelegynae</taxon>
        <taxon>Araneoidea</taxon>
        <taxon>Araneidae</taxon>
        <taxon>Caerostris</taxon>
    </lineage>
</organism>
<dbReference type="EMBL" id="BPLR01010513">
    <property type="protein sequence ID" value="GIY39809.1"/>
    <property type="molecule type" value="Genomic_DNA"/>
</dbReference>
<comment type="caution">
    <text evidence="1">The sequence shown here is derived from an EMBL/GenBank/DDBJ whole genome shotgun (WGS) entry which is preliminary data.</text>
</comment>